<organism evidence="2 3">
    <name type="scientific">Nitzschia inconspicua</name>
    <dbReference type="NCBI Taxonomy" id="303405"/>
    <lineage>
        <taxon>Eukaryota</taxon>
        <taxon>Sar</taxon>
        <taxon>Stramenopiles</taxon>
        <taxon>Ochrophyta</taxon>
        <taxon>Bacillariophyta</taxon>
        <taxon>Bacillariophyceae</taxon>
        <taxon>Bacillariophycidae</taxon>
        <taxon>Bacillariales</taxon>
        <taxon>Bacillariaceae</taxon>
        <taxon>Nitzschia</taxon>
    </lineage>
</organism>
<dbReference type="Proteomes" id="UP000693970">
    <property type="component" value="Unassembled WGS sequence"/>
</dbReference>
<protein>
    <submittedName>
        <fullName evidence="2">Uncharacterized protein</fullName>
    </submittedName>
</protein>
<accession>A0A9K3LDE9</accession>
<evidence type="ECO:0000313" key="3">
    <source>
        <dbReference type="Proteomes" id="UP000693970"/>
    </source>
</evidence>
<sequence>MTKFSFINYKILFVMLQYHGISTFRPPTFSHRGSPSTSCFASSIDQESLLSIDSSPLEKVVSHFQDPIRHTVLPFPWDNYDDSVVFFQRATSTRIQGLEQLKTTCQLWEREFVDDLSGMECKHNDNLAAIRPTSTIQRIFETSPTTMVVQWNITYIAPTVQWLPNVAAICGWTLDPRPYNDQSGQVKTFSYKAMLTLFWDAIVTQKLRIPLACIEGTTVCEISKNSQIVSITEDLAYAQDLQRGVLQNRLCGQDLQSFLETVRRPVDKSREAWQEHVANSLPWSTVPGLTDPLAIEPMNEEEEQVVPTLFLGTN</sequence>
<name>A0A9K3LDE9_9STRA</name>
<keyword evidence="3" id="KW-1185">Reference proteome</keyword>
<reference evidence="2" key="2">
    <citation type="submission" date="2021-04" db="EMBL/GenBank/DDBJ databases">
        <authorList>
            <person name="Podell S."/>
        </authorList>
    </citation>
    <scope>NUCLEOTIDE SEQUENCE</scope>
    <source>
        <strain evidence="2">Hildebrandi</strain>
    </source>
</reference>
<dbReference type="EMBL" id="JAGRRH010000073">
    <property type="protein sequence ID" value="KAG7337785.1"/>
    <property type="molecule type" value="Genomic_DNA"/>
</dbReference>
<gene>
    <name evidence="2" type="ORF">IV203_015255</name>
    <name evidence="1" type="ORF">IV203_020209</name>
</gene>
<dbReference type="EMBL" id="JAGRRH010000014">
    <property type="protein sequence ID" value="KAG7358666.1"/>
    <property type="molecule type" value="Genomic_DNA"/>
</dbReference>
<comment type="caution">
    <text evidence="2">The sequence shown here is derived from an EMBL/GenBank/DDBJ whole genome shotgun (WGS) entry which is preliminary data.</text>
</comment>
<evidence type="ECO:0000313" key="2">
    <source>
        <dbReference type="EMBL" id="KAG7358666.1"/>
    </source>
</evidence>
<evidence type="ECO:0000313" key="1">
    <source>
        <dbReference type="EMBL" id="KAG7337785.1"/>
    </source>
</evidence>
<proteinExistence type="predicted"/>
<dbReference type="AlphaFoldDB" id="A0A9K3LDE9"/>
<reference evidence="2" key="1">
    <citation type="journal article" date="2021" name="Sci. Rep.">
        <title>Diploid genomic architecture of Nitzschia inconspicua, an elite biomass production diatom.</title>
        <authorList>
            <person name="Oliver A."/>
            <person name="Podell S."/>
            <person name="Pinowska A."/>
            <person name="Traller J.C."/>
            <person name="Smith S.R."/>
            <person name="McClure R."/>
            <person name="Beliaev A."/>
            <person name="Bohutskyi P."/>
            <person name="Hill E.A."/>
            <person name="Rabines A."/>
            <person name="Zheng H."/>
            <person name="Allen L.Z."/>
            <person name="Kuo A."/>
            <person name="Grigoriev I.V."/>
            <person name="Allen A.E."/>
            <person name="Hazlebeck D."/>
            <person name="Allen E.E."/>
        </authorList>
    </citation>
    <scope>NUCLEOTIDE SEQUENCE</scope>
    <source>
        <strain evidence="2">Hildebrandi</strain>
    </source>
</reference>
<dbReference type="OrthoDB" id="42673at2759"/>